<dbReference type="EMBL" id="CADCTO010000457">
    <property type="protein sequence ID" value="CAA9279484.1"/>
    <property type="molecule type" value="Genomic_DNA"/>
</dbReference>
<dbReference type="SUPFAM" id="SSF51658">
    <property type="entry name" value="Xylose isomerase-like"/>
    <property type="match status" value="1"/>
</dbReference>
<accession>A0A6J4JHQ2</accession>
<dbReference type="Pfam" id="PF01261">
    <property type="entry name" value="AP_endonuc_2"/>
    <property type="match status" value="1"/>
</dbReference>
<feature type="domain" description="Xylose isomerase-like TIM barrel" evidence="1">
    <location>
        <begin position="34"/>
        <end position="273"/>
    </location>
</feature>
<dbReference type="AlphaFoldDB" id="A0A6J4JHQ2"/>
<evidence type="ECO:0000313" key="2">
    <source>
        <dbReference type="EMBL" id="CAA9279484.1"/>
    </source>
</evidence>
<dbReference type="InterPro" id="IPR013022">
    <property type="entry name" value="Xyl_isomerase-like_TIM-brl"/>
</dbReference>
<name>A0A6J4JHQ2_9BACT</name>
<proteinExistence type="predicted"/>
<dbReference type="InterPro" id="IPR036237">
    <property type="entry name" value="Xyl_isomerase-like_sf"/>
</dbReference>
<organism evidence="2">
    <name type="scientific">uncultured Armatimonadetes bacterium</name>
    <dbReference type="NCBI Taxonomy" id="157466"/>
    <lineage>
        <taxon>Bacteria</taxon>
        <taxon>Bacillati</taxon>
        <taxon>Armatimonadota</taxon>
        <taxon>environmental samples</taxon>
    </lineage>
</organism>
<gene>
    <name evidence="2" type="ORF">AVDCRST_MAG63-3447</name>
</gene>
<dbReference type="Gene3D" id="3.20.20.150">
    <property type="entry name" value="Divalent-metal-dependent TIM barrel enzymes"/>
    <property type="match status" value="1"/>
</dbReference>
<protein>
    <recommendedName>
        <fullName evidence="1">Xylose isomerase-like TIM barrel domain-containing protein</fullName>
    </recommendedName>
</protein>
<reference evidence="2" key="1">
    <citation type="submission" date="2020-02" db="EMBL/GenBank/DDBJ databases">
        <authorList>
            <person name="Meier V. D."/>
        </authorList>
    </citation>
    <scope>NUCLEOTIDE SEQUENCE</scope>
    <source>
        <strain evidence="2">AVDCRST_MAG63</strain>
    </source>
</reference>
<sequence>MSLNLLPGNWGSRARTIGLSIPSLSGEDIGARAARAHAEGFSGLELPATGEPGKLYAPSVRPEERARWRDLLAPFHALSAVAPDKSGFDVSLVSPSAVIRRASVTEIWSVCRFIEALGGGVVSVRTGWPPAHVEPERARGHLVECLTTLDRMAGDHNAVIGLEAADYFDDASRFDLLEMVRLRHTGITLDTRHVSLLRDALAEDGAESVVGRFARRFAARLVHVRVHADEPFAPGLSEDDVADLVAALLEANYRGMTCLAFGADFPPREHQVRAQQRAAWEKRMVGAADDR</sequence>
<evidence type="ECO:0000259" key="1">
    <source>
        <dbReference type="Pfam" id="PF01261"/>
    </source>
</evidence>